<gene>
    <name evidence="3" type="ORF">F4556_003762</name>
</gene>
<keyword evidence="1" id="KW-1277">Toxin-antitoxin system</keyword>
<dbReference type="Pfam" id="PF08681">
    <property type="entry name" value="TacA1"/>
    <property type="match status" value="1"/>
</dbReference>
<protein>
    <submittedName>
        <fullName evidence="3">Uncharacterized protein (DUF1778 family)</fullName>
    </submittedName>
</protein>
<feature type="region of interest" description="Disordered" evidence="2">
    <location>
        <begin position="1"/>
        <end position="43"/>
    </location>
</feature>
<organism evidence="3 4">
    <name type="scientific">Kitasatospora gansuensis</name>
    <dbReference type="NCBI Taxonomy" id="258050"/>
    <lineage>
        <taxon>Bacteria</taxon>
        <taxon>Bacillati</taxon>
        <taxon>Actinomycetota</taxon>
        <taxon>Actinomycetes</taxon>
        <taxon>Kitasatosporales</taxon>
        <taxon>Streptomycetaceae</taxon>
        <taxon>Kitasatospora</taxon>
    </lineage>
</organism>
<feature type="compositionally biased region" description="Basic and acidic residues" evidence="2">
    <location>
        <begin position="19"/>
        <end position="43"/>
    </location>
</feature>
<feature type="compositionally biased region" description="Basic and acidic residues" evidence="2">
    <location>
        <begin position="1"/>
        <end position="10"/>
    </location>
</feature>
<comment type="caution">
    <text evidence="3">The sequence shown here is derived from an EMBL/GenBank/DDBJ whole genome shotgun (WGS) entry which is preliminary data.</text>
</comment>
<name>A0A7W7SDD7_9ACTN</name>
<sequence length="221" mass="23977">MAGQDRREGAPDQGNVTEGGHDQDQISEPHADPHHRVDAERADADVRVVREAPTVTTAEFLHLRVPELDRPALPVDECIAALAERMYRPRSGTKRTLQLTCSAEPAERDLIDIAAARLGRSRSAFLADSALSVAQEVVKTGRPDGFVPLPDREAVDQLTQAVGTHQRAIDRAGNNLNQLMVEVYLGPIPERAMKVLEDLGACAAEARLAYQRVAPGGRRGA</sequence>
<reference evidence="3 4" key="1">
    <citation type="submission" date="2020-08" db="EMBL/GenBank/DDBJ databases">
        <title>Sequencing the genomes of 1000 actinobacteria strains.</title>
        <authorList>
            <person name="Klenk H.-P."/>
        </authorList>
    </citation>
    <scope>NUCLEOTIDE SEQUENCE [LARGE SCALE GENOMIC DNA]</scope>
    <source>
        <strain evidence="3 4">DSM 44786</strain>
    </source>
</reference>
<dbReference type="InterPro" id="IPR014795">
    <property type="entry name" value="TacA_1-like"/>
</dbReference>
<proteinExistence type="predicted"/>
<evidence type="ECO:0000256" key="1">
    <source>
        <dbReference type="ARBA" id="ARBA00022649"/>
    </source>
</evidence>
<evidence type="ECO:0000256" key="2">
    <source>
        <dbReference type="SAM" id="MobiDB-lite"/>
    </source>
</evidence>
<keyword evidence="4" id="KW-1185">Reference proteome</keyword>
<dbReference type="AlphaFoldDB" id="A0A7W7SDD7"/>
<dbReference type="Proteomes" id="UP000573327">
    <property type="component" value="Unassembled WGS sequence"/>
</dbReference>
<dbReference type="EMBL" id="JACHJR010000001">
    <property type="protein sequence ID" value="MBB4948227.1"/>
    <property type="molecule type" value="Genomic_DNA"/>
</dbReference>
<evidence type="ECO:0000313" key="3">
    <source>
        <dbReference type="EMBL" id="MBB4948227.1"/>
    </source>
</evidence>
<evidence type="ECO:0000313" key="4">
    <source>
        <dbReference type="Proteomes" id="UP000573327"/>
    </source>
</evidence>
<accession>A0A7W7SDD7</accession>
<dbReference type="RefSeq" id="WP_184917405.1">
    <property type="nucleotide sequence ID" value="NZ_JACHJR010000001.1"/>
</dbReference>